<evidence type="ECO:0000256" key="2">
    <source>
        <dbReference type="ARBA" id="ARBA00022448"/>
    </source>
</evidence>
<dbReference type="AlphaFoldDB" id="A0A1D2K2F8"/>
<feature type="transmembrane region" description="Helical" evidence="8">
    <location>
        <begin position="292"/>
        <end position="312"/>
    </location>
</feature>
<keyword evidence="11" id="KW-1185">Reference proteome</keyword>
<reference evidence="10" key="3">
    <citation type="submission" date="2018-04" db="EMBL/GenBank/DDBJ databases">
        <authorList>
            <person name="Go L.Y."/>
            <person name="Mitchell J.A."/>
        </authorList>
    </citation>
    <scope>NUCLEOTIDE SEQUENCE</scope>
    <source>
        <strain evidence="10">BSAS1 3</strain>
    </source>
</reference>
<feature type="transmembrane region" description="Helical" evidence="8">
    <location>
        <begin position="234"/>
        <end position="256"/>
    </location>
</feature>
<keyword evidence="7 8" id="KW-0472">Membrane</keyword>
<feature type="transmembrane region" description="Helical" evidence="8">
    <location>
        <begin position="133"/>
        <end position="153"/>
    </location>
</feature>
<name>A0A1D2K2F8_BROTH</name>
<evidence type="ECO:0000256" key="1">
    <source>
        <dbReference type="ARBA" id="ARBA00004651"/>
    </source>
</evidence>
<dbReference type="KEGG" id="bths:CNY62_02985"/>
<dbReference type="GO" id="GO:0030001">
    <property type="term" value="P:metal ion transport"/>
    <property type="evidence" value="ECO:0007669"/>
    <property type="project" value="UniProtKB-ARBA"/>
</dbReference>
<dbReference type="PANTHER" id="PTHR32024:SF4">
    <property type="entry name" value="KTR SYSTEM POTASSIUM UPTAKE PROTEIN D"/>
    <property type="match status" value="1"/>
</dbReference>
<dbReference type="RefSeq" id="WP_069119506.1">
    <property type="nucleotide sequence ID" value="NZ_CBCPHX010000005.1"/>
</dbReference>
<comment type="subcellular location">
    <subcellularLocation>
        <location evidence="1">Cell membrane</location>
        <topology evidence="1">Multi-pass membrane protein</topology>
    </subcellularLocation>
</comment>
<feature type="transmembrane region" description="Helical" evidence="8">
    <location>
        <begin position="318"/>
        <end position="336"/>
    </location>
</feature>
<organism evidence="9 11">
    <name type="scientific">Brochothrix thermosphacta</name>
    <name type="common">Microbacterium thermosphactum</name>
    <dbReference type="NCBI Taxonomy" id="2756"/>
    <lineage>
        <taxon>Bacteria</taxon>
        <taxon>Bacillati</taxon>
        <taxon>Bacillota</taxon>
        <taxon>Bacilli</taxon>
        <taxon>Bacillales</taxon>
        <taxon>Listeriaceae</taxon>
        <taxon>Brochothrix</taxon>
    </lineage>
</organism>
<feature type="transmembrane region" description="Helical" evidence="8">
    <location>
        <begin position="20"/>
        <end position="38"/>
    </location>
</feature>
<evidence type="ECO:0000313" key="9">
    <source>
        <dbReference type="EMBL" id="ATF25444.1"/>
    </source>
</evidence>
<feature type="transmembrane region" description="Helical" evidence="8">
    <location>
        <begin position="384"/>
        <end position="402"/>
    </location>
</feature>
<dbReference type="EMBL" id="CP023483">
    <property type="protein sequence ID" value="ATF25444.1"/>
    <property type="molecule type" value="Genomic_DNA"/>
</dbReference>
<feature type="transmembrane region" description="Helical" evidence="8">
    <location>
        <begin position="357"/>
        <end position="378"/>
    </location>
</feature>
<evidence type="ECO:0000256" key="3">
    <source>
        <dbReference type="ARBA" id="ARBA00022475"/>
    </source>
</evidence>
<accession>A0A1D2K2F8</accession>
<dbReference type="PANTHER" id="PTHR32024">
    <property type="entry name" value="TRK SYSTEM POTASSIUM UPTAKE PROTEIN TRKG-RELATED"/>
    <property type="match status" value="1"/>
</dbReference>
<dbReference type="GO" id="GO:0005886">
    <property type="term" value="C:plasma membrane"/>
    <property type="evidence" value="ECO:0007669"/>
    <property type="project" value="UniProtKB-SubCell"/>
</dbReference>
<evidence type="ECO:0000256" key="6">
    <source>
        <dbReference type="ARBA" id="ARBA00023065"/>
    </source>
</evidence>
<feature type="transmembrane region" description="Helical" evidence="8">
    <location>
        <begin position="193"/>
        <end position="214"/>
    </location>
</feature>
<dbReference type="Pfam" id="PF02386">
    <property type="entry name" value="TrkH"/>
    <property type="match status" value="1"/>
</dbReference>
<evidence type="ECO:0000313" key="10">
    <source>
        <dbReference type="EMBL" id="SPP30794.1"/>
    </source>
</evidence>
<sequence>MLYQLRLRLRNLTPVQAIVSFYFVAMTVATLVLLMPIAKKPGQDVSFIDTLFVAASSVSVTGLSPVSPGETYSTFGLICMMIFFQIGGLGIMMMSTLFYLMLRRRIGLKQRRLIQTDVNSYSMSGMVNLIRDVFIMITTAEIIGGILIGLYTIPHYKDVGSAFFHGFFLSVAAATSAGMDMDGLSMEPFAGDYFIQVIVMLLMIMGGIGFPVLLEIKRFLIGRKKGKRPFRFSLFTKLTTFTYFGLYFSGALFIILLEYRKLFAGISWHQGLFYSLFTSATARSGGFTLLDLNQFSTTTILILIVFMFIGSSPSSTGGGIRTTTFAMTLLFIVATARGHKHVHIFGREFLEEDLRKALSVTMFSGLLCFGSVLILSFTETNIPLLSLLFETASAFGTSGLSLGATGDLSVIGKLVIIMLMFVGRVSMMYILLFTAARTDNEYGFRYPKEKVISG</sequence>
<reference evidence="9 11" key="1">
    <citation type="submission" date="2017-09" db="EMBL/GenBank/DDBJ databases">
        <title>Complete Genome Sequences of Two Strains of the Meat Spoilage Bacterium Brochothrix thermosphacta Isolated from Ground Chicken.</title>
        <authorList>
            <person name="Paoli G.C."/>
            <person name="Wijey C."/>
            <person name="Chen C.-Y."/>
            <person name="Nguyen L."/>
            <person name="Yan X."/>
            <person name="Irwin P.L."/>
        </authorList>
    </citation>
    <scope>NUCLEOTIDE SEQUENCE [LARGE SCALE GENOMIC DNA]</scope>
    <source>
        <strain evidence="9 11">BI</strain>
    </source>
</reference>
<gene>
    <name evidence="10" type="primary">ktrD</name>
    <name evidence="10" type="ORF">BTBSAS_90008</name>
    <name evidence="9" type="ORF">CNY62_02985</name>
</gene>
<reference evidence="12" key="2">
    <citation type="submission" date="2018-04" db="EMBL/GenBank/DDBJ databases">
        <authorList>
            <person name="Illikoud N."/>
        </authorList>
    </citation>
    <scope>NUCLEOTIDE SEQUENCE [LARGE SCALE GENOMIC DNA]</scope>
</reference>
<feature type="transmembrane region" description="Helical" evidence="8">
    <location>
        <begin position="414"/>
        <end position="436"/>
    </location>
</feature>
<evidence type="ECO:0000256" key="7">
    <source>
        <dbReference type="ARBA" id="ARBA00023136"/>
    </source>
</evidence>
<keyword evidence="4 8" id="KW-0812">Transmembrane</keyword>
<keyword evidence="3" id="KW-1003">Cell membrane</keyword>
<dbReference type="GO" id="GO:0008324">
    <property type="term" value="F:monoatomic cation transmembrane transporter activity"/>
    <property type="evidence" value="ECO:0007669"/>
    <property type="project" value="InterPro"/>
</dbReference>
<evidence type="ECO:0000256" key="4">
    <source>
        <dbReference type="ARBA" id="ARBA00022692"/>
    </source>
</evidence>
<dbReference type="GeneID" id="66538008"/>
<evidence type="ECO:0000313" key="12">
    <source>
        <dbReference type="Proteomes" id="UP000270190"/>
    </source>
</evidence>
<evidence type="ECO:0000256" key="5">
    <source>
        <dbReference type="ARBA" id="ARBA00022989"/>
    </source>
</evidence>
<proteinExistence type="predicted"/>
<keyword evidence="6" id="KW-0406">Ion transport</keyword>
<feature type="transmembrane region" description="Helical" evidence="8">
    <location>
        <begin position="75"/>
        <end position="102"/>
    </location>
</feature>
<dbReference type="STRING" id="2756.BFR44_00895"/>
<evidence type="ECO:0000313" key="11">
    <source>
        <dbReference type="Proteomes" id="UP000243591"/>
    </source>
</evidence>
<dbReference type="InterPro" id="IPR003445">
    <property type="entry name" value="Cat_transpt"/>
</dbReference>
<dbReference type="Proteomes" id="UP000243591">
    <property type="component" value="Chromosome"/>
</dbReference>
<dbReference type="OrthoDB" id="9810952at2"/>
<evidence type="ECO:0000256" key="8">
    <source>
        <dbReference type="SAM" id="Phobius"/>
    </source>
</evidence>
<keyword evidence="5 8" id="KW-1133">Transmembrane helix</keyword>
<keyword evidence="2" id="KW-0813">Transport</keyword>
<dbReference type="EMBL" id="OUNC01000083">
    <property type="protein sequence ID" value="SPP30794.1"/>
    <property type="molecule type" value="Genomic_DNA"/>
</dbReference>
<protein>
    <submittedName>
        <fullName evidence="9">Ktr system potassium uptake protein D</fullName>
    </submittedName>
</protein>
<dbReference type="Proteomes" id="UP000270190">
    <property type="component" value="Unassembled WGS sequence"/>
</dbReference>